<sequence>MPVNTWFLLRIFLVIVFLSLFILLELLIERSDFDLLVPHSLIDHFKHASPDLGFLVDTRGCRIPDLDPMDPSIQRFIYDEPPINCVEQYGPALVESNLTSLYVNLAALAYYNVSDKSQLQCCYLPFWRVEVAESVSGKYPWDVDTRVKSAKKCIFFNEIATVKDEFVKVTCSLKNKSIYLDYHAFTPVKRRVKEKAKFEEDENAVSVLTLGIDAVSRLNFHRQMPQTLNFLIKNLSAVEMLGYNKVDDNTFPNLVPVLTGLSVNELKKSCWTTATSVFDSCRFVWDNFSEAGYETAFGEDASWMGIFNYLKNGFRKRPTDYYMNTFNKVSEEKIGFEKRLNAKLCVGPRKTIQVLLNYVYKFANTMKNSLFFGFFWGSSLTHDYLNLPKYGDEEHQQLLESLYNEGVFNRTVLVVMSDHGIRWGEIRGTFQGYLEERLPFLFIAYPNWFRIKYTTAVANLKKNTQKLTSPYDLHETLLDLTDVAQLNKEILRERSMRLENAETLPRGISLFLPISENRTCSSAGINDHWCTCHQTRNIPTNSSQVRRAADRLVKHINSLLQQFPQCAELRLYKIRSAREESSSFKTPGAIRDFTVTIETTPGRALFEATVRYNVNTNGFLIVGTVSRINLYGDQSRCVTQYRLRLYCYCIH</sequence>
<reference evidence="2" key="1">
    <citation type="submission" date="2015-11" db="EMBL/GenBank/DDBJ databases">
        <title>De novo transcriptome assembly of four potential Pierce s Disease insect vectors from Arizona vineyards.</title>
        <authorList>
            <person name="Tassone E.E."/>
        </authorList>
    </citation>
    <scope>NUCLEOTIDE SEQUENCE</scope>
</reference>
<dbReference type="PANTHER" id="PTHR10974:SF1">
    <property type="entry name" value="FI08016P-RELATED"/>
    <property type="match status" value="1"/>
</dbReference>
<keyword evidence="1" id="KW-0812">Transmembrane</keyword>
<evidence type="ECO:0000256" key="1">
    <source>
        <dbReference type="SAM" id="Phobius"/>
    </source>
</evidence>
<gene>
    <name evidence="2" type="ORF">g.37687</name>
</gene>
<dbReference type="Gene3D" id="3.40.720.10">
    <property type="entry name" value="Alkaline Phosphatase, subunit A"/>
    <property type="match status" value="1"/>
</dbReference>
<dbReference type="InterPro" id="IPR004245">
    <property type="entry name" value="DUF229"/>
</dbReference>
<evidence type="ECO:0000313" key="2">
    <source>
        <dbReference type="EMBL" id="JAS49603.1"/>
    </source>
</evidence>
<protein>
    <recommendedName>
        <fullName evidence="3">DUF229 domain-containing protein</fullName>
    </recommendedName>
</protein>
<evidence type="ECO:0008006" key="3">
    <source>
        <dbReference type="Google" id="ProtNLM"/>
    </source>
</evidence>
<dbReference type="AlphaFoldDB" id="A0A1B6FI27"/>
<dbReference type="PANTHER" id="PTHR10974">
    <property type="entry name" value="FI08016P-RELATED"/>
    <property type="match status" value="1"/>
</dbReference>
<accession>A0A1B6FI27</accession>
<keyword evidence="1" id="KW-0472">Membrane</keyword>
<dbReference type="Pfam" id="PF02995">
    <property type="entry name" value="DUF229"/>
    <property type="match status" value="1"/>
</dbReference>
<dbReference type="FunFam" id="3.40.720.10:FF:000017">
    <property type="entry name" value="Predicted protein"/>
    <property type="match status" value="1"/>
</dbReference>
<name>A0A1B6FI27_9HEMI</name>
<dbReference type="GO" id="GO:0005615">
    <property type="term" value="C:extracellular space"/>
    <property type="evidence" value="ECO:0007669"/>
    <property type="project" value="TreeGrafter"/>
</dbReference>
<keyword evidence="1" id="KW-1133">Transmembrane helix</keyword>
<dbReference type="CDD" id="cd16021">
    <property type="entry name" value="ALP_like"/>
    <property type="match status" value="1"/>
</dbReference>
<feature type="transmembrane region" description="Helical" evidence="1">
    <location>
        <begin position="6"/>
        <end position="28"/>
    </location>
</feature>
<dbReference type="InterPro" id="IPR017850">
    <property type="entry name" value="Alkaline_phosphatase_core_sf"/>
</dbReference>
<proteinExistence type="predicted"/>
<dbReference type="SUPFAM" id="SSF53649">
    <property type="entry name" value="Alkaline phosphatase-like"/>
    <property type="match status" value="1"/>
</dbReference>
<organism evidence="2">
    <name type="scientific">Cuerna arida</name>
    <dbReference type="NCBI Taxonomy" id="1464854"/>
    <lineage>
        <taxon>Eukaryota</taxon>
        <taxon>Metazoa</taxon>
        <taxon>Ecdysozoa</taxon>
        <taxon>Arthropoda</taxon>
        <taxon>Hexapoda</taxon>
        <taxon>Insecta</taxon>
        <taxon>Pterygota</taxon>
        <taxon>Neoptera</taxon>
        <taxon>Paraneoptera</taxon>
        <taxon>Hemiptera</taxon>
        <taxon>Auchenorrhyncha</taxon>
        <taxon>Membracoidea</taxon>
        <taxon>Cicadellidae</taxon>
        <taxon>Cicadellinae</taxon>
        <taxon>Proconiini</taxon>
        <taxon>Cuerna</taxon>
    </lineage>
</organism>
<dbReference type="EMBL" id="GECZ01020166">
    <property type="protein sequence ID" value="JAS49603.1"/>
    <property type="molecule type" value="Transcribed_RNA"/>
</dbReference>